<accession>A0ABT8SAW9</accession>
<dbReference type="Proteomes" id="UP001169027">
    <property type="component" value="Unassembled WGS sequence"/>
</dbReference>
<evidence type="ECO:0000256" key="1">
    <source>
        <dbReference type="PROSITE-ProRule" id="PRU00266"/>
    </source>
</evidence>
<feature type="region of interest" description="Disordered" evidence="2">
    <location>
        <begin position="1"/>
        <end position="23"/>
    </location>
</feature>
<dbReference type="InterPro" id="IPR014720">
    <property type="entry name" value="dsRBD_dom"/>
</dbReference>
<dbReference type="Gene3D" id="3.30.160.20">
    <property type="match status" value="2"/>
</dbReference>
<dbReference type="PROSITE" id="PS50137">
    <property type="entry name" value="DS_RBD"/>
    <property type="match status" value="1"/>
</dbReference>
<gene>
    <name evidence="4" type="ORF">Q2T77_25150</name>
</gene>
<dbReference type="SUPFAM" id="SSF54768">
    <property type="entry name" value="dsRNA-binding domain-like"/>
    <property type="match status" value="2"/>
</dbReference>
<keyword evidence="1" id="KW-0694">RNA-binding</keyword>
<organism evidence="4 5">
    <name type="scientific">Variovorax ginsengisoli</name>
    <dbReference type="NCBI Taxonomy" id="363844"/>
    <lineage>
        <taxon>Bacteria</taxon>
        <taxon>Pseudomonadati</taxon>
        <taxon>Pseudomonadota</taxon>
        <taxon>Betaproteobacteria</taxon>
        <taxon>Burkholderiales</taxon>
        <taxon>Comamonadaceae</taxon>
        <taxon>Variovorax</taxon>
    </lineage>
</organism>
<dbReference type="RefSeq" id="WP_301813339.1">
    <property type="nucleotide sequence ID" value="NZ_JAUJZH010000021.1"/>
</dbReference>
<keyword evidence="5" id="KW-1185">Reference proteome</keyword>
<sequence length="176" mass="18261">MLEHCQKNKLGTPTFTSTSTGPSNAPTFLCQVELTAAGGRVHARSAEASTKRQAEALAAQALLDQLGARRDAVDQVDGTAATAPLAQSSTAGPTPVASDRGRTIQLLLEYAQKARLSAPTFEFVELSKTPSSFECRACLALAEGPIELRATDASKQGSKAAAAALVLEHLATNLVA</sequence>
<feature type="compositionally biased region" description="Low complexity" evidence="2">
    <location>
        <begin position="11"/>
        <end position="23"/>
    </location>
</feature>
<dbReference type="CDD" id="cd00048">
    <property type="entry name" value="DSRM_SF"/>
    <property type="match status" value="2"/>
</dbReference>
<name>A0ABT8SAW9_9BURK</name>
<comment type="caution">
    <text evidence="4">The sequence shown here is derived from an EMBL/GenBank/DDBJ whole genome shotgun (WGS) entry which is preliminary data.</text>
</comment>
<dbReference type="SMART" id="SM00358">
    <property type="entry name" value="DSRM"/>
    <property type="match status" value="2"/>
</dbReference>
<proteinExistence type="predicted"/>
<dbReference type="EMBL" id="JAUKVY010000021">
    <property type="protein sequence ID" value="MDO1535578.1"/>
    <property type="molecule type" value="Genomic_DNA"/>
</dbReference>
<evidence type="ECO:0000259" key="3">
    <source>
        <dbReference type="PROSITE" id="PS50137"/>
    </source>
</evidence>
<evidence type="ECO:0000313" key="4">
    <source>
        <dbReference type="EMBL" id="MDO1535578.1"/>
    </source>
</evidence>
<protein>
    <submittedName>
        <fullName evidence="4">Double-stranded RNA binding motif domain-containing protein</fullName>
    </submittedName>
</protein>
<dbReference type="Pfam" id="PF00035">
    <property type="entry name" value="dsrm"/>
    <property type="match status" value="1"/>
</dbReference>
<evidence type="ECO:0000256" key="2">
    <source>
        <dbReference type="SAM" id="MobiDB-lite"/>
    </source>
</evidence>
<feature type="domain" description="DRBM" evidence="3">
    <location>
        <begin position="1"/>
        <end position="68"/>
    </location>
</feature>
<reference evidence="4" key="1">
    <citation type="submission" date="2023-06" db="EMBL/GenBank/DDBJ databases">
        <authorList>
            <person name="Jiang Y."/>
            <person name="Liu Q."/>
        </authorList>
    </citation>
    <scope>NUCLEOTIDE SEQUENCE</scope>
    <source>
        <strain evidence="4">CGMCC 1.12090</strain>
    </source>
</reference>
<evidence type="ECO:0000313" key="5">
    <source>
        <dbReference type="Proteomes" id="UP001169027"/>
    </source>
</evidence>